<dbReference type="PANTHER" id="PTHR45138">
    <property type="entry name" value="REGULATORY COMPONENTS OF SENSORY TRANSDUCTION SYSTEM"/>
    <property type="match status" value="1"/>
</dbReference>
<keyword evidence="4" id="KW-0472">Membrane</keyword>
<dbReference type="GO" id="GO:1902201">
    <property type="term" value="P:negative regulation of bacterial-type flagellum-dependent cell motility"/>
    <property type="evidence" value="ECO:0007669"/>
    <property type="project" value="TreeGrafter"/>
</dbReference>
<keyword evidence="7" id="KW-1185">Reference proteome</keyword>
<dbReference type="SMART" id="SM00267">
    <property type="entry name" value="GGDEF"/>
    <property type="match status" value="1"/>
</dbReference>
<keyword evidence="4" id="KW-0812">Transmembrane</keyword>
<dbReference type="InterPro" id="IPR050469">
    <property type="entry name" value="Diguanylate_Cyclase"/>
</dbReference>
<dbReference type="CDD" id="cd01949">
    <property type="entry name" value="GGDEF"/>
    <property type="match status" value="1"/>
</dbReference>
<protein>
    <recommendedName>
        <fullName evidence="2">diguanylate cyclase</fullName>
        <ecNumber evidence="2">2.7.7.65</ecNumber>
    </recommendedName>
</protein>
<evidence type="ECO:0000313" key="6">
    <source>
        <dbReference type="EMBL" id="BAO43972.1"/>
    </source>
</evidence>
<feature type="transmembrane region" description="Helical" evidence="4">
    <location>
        <begin position="60"/>
        <end position="78"/>
    </location>
</feature>
<dbReference type="AlphaFoldDB" id="A0A7U6JHN0"/>
<dbReference type="EMBL" id="AP012273">
    <property type="protein sequence ID" value="BAO43972.1"/>
    <property type="molecule type" value="Genomic_DNA"/>
</dbReference>
<dbReference type="GO" id="GO:0052621">
    <property type="term" value="F:diguanylate cyclase activity"/>
    <property type="evidence" value="ECO:0007669"/>
    <property type="project" value="UniProtKB-EC"/>
</dbReference>
<proteinExistence type="predicted"/>
<evidence type="ECO:0000256" key="1">
    <source>
        <dbReference type="ARBA" id="ARBA00001946"/>
    </source>
</evidence>
<dbReference type="InterPro" id="IPR043128">
    <property type="entry name" value="Rev_trsase/Diguanyl_cyclase"/>
</dbReference>
<dbReference type="PANTHER" id="PTHR45138:SF9">
    <property type="entry name" value="DIGUANYLATE CYCLASE DGCM-RELATED"/>
    <property type="match status" value="1"/>
</dbReference>
<gene>
    <name evidence="6" type="ORF">TBH_C1043</name>
</gene>
<feature type="transmembrane region" description="Helical" evidence="4">
    <location>
        <begin position="29"/>
        <end position="48"/>
    </location>
</feature>
<dbReference type="EC" id="2.7.7.65" evidence="2"/>
<feature type="transmembrane region" description="Helical" evidence="4">
    <location>
        <begin position="201"/>
        <end position="223"/>
    </location>
</feature>
<dbReference type="Gene3D" id="3.30.70.270">
    <property type="match status" value="1"/>
</dbReference>
<feature type="transmembrane region" description="Helical" evidence="4">
    <location>
        <begin position="229"/>
        <end position="245"/>
    </location>
</feature>
<evidence type="ECO:0000256" key="3">
    <source>
        <dbReference type="ARBA" id="ARBA00034247"/>
    </source>
</evidence>
<keyword evidence="4" id="KW-1133">Transmembrane helix</keyword>
<comment type="catalytic activity">
    <reaction evidence="3">
        <text>2 GTP = 3',3'-c-di-GMP + 2 diphosphate</text>
        <dbReference type="Rhea" id="RHEA:24898"/>
        <dbReference type="ChEBI" id="CHEBI:33019"/>
        <dbReference type="ChEBI" id="CHEBI:37565"/>
        <dbReference type="ChEBI" id="CHEBI:58805"/>
        <dbReference type="EC" id="2.7.7.65"/>
    </reaction>
</comment>
<evidence type="ECO:0000256" key="2">
    <source>
        <dbReference type="ARBA" id="ARBA00012528"/>
    </source>
</evidence>
<comment type="cofactor">
    <cofactor evidence="1">
        <name>Mg(2+)</name>
        <dbReference type="ChEBI" id="CHEBI:18420"/>
    </cofactor>
</comment>
<dbReference type="InterPro" id="IPR000160">
    <property type="entry name" value="GGDEF_dom"/>
</dbReference>
<reference evidence="6 7" key="1">
    <citation type="journal article" date="2014" name="PLoS ONE">
        <title>Physiological and genomic features of a novel sulfur-oxidizing gammaproteobacterium belonging to a previously uncultivated symbiotic lineage isolated from a hydrothermal vent.</title>
        <authorList>
            <person name="Nunoura T."/>
            <person name="Takaki Y."/>
            <person name="Kazama H."/>
            <person name="Kakuta J."/>
            <person name="Shimamura S."/>
            <person name="Makita H."/>
            <person name="Hirai M."/>
            <person name="Miyazaki M."/>
            <person name="Takai K."/>
        </authorList>
    </citation>
    <scope>NUCLEOTIDE SEQUENCE [LARGE SCALE GENOMIC DNA]</scope>
    <source>
        <strain evidence="6 7">Hiromi1</strain>
    </source>
</reference>
<feature type="transmembrane region" description="Helical" evidence="4">
    <location>
        <begin position="168"/>
        <end position="189"/>
    </location>
</feature>
<evidence type="ECO:0000259" key="5">
    <source>
        <dbReference type="PROSITE" id="PS50887"/>
    </source>
</evidence>
<dbReference type="FunFam" id="3.30.70.270:FF:000001">
    <property type="entry name" value="Diguanylate cyclase domain protein"/>
    <property type="match status" value="1"/>
</dbReference>
<dbReference type="PROSITE" id="PS50887">
    <property type="entry name" value="GGDEF"/>
    <property type="match status" value="1"/>
</dbReference>
<dbReference type="KEGG" id="tbn:TBH_C1043"/>
<feature type="transmembrane region" description="Helical" evidence="4">
    <location>
        <begin position="90"/>
        <end position="117"/>
    </location>
</feature>
<name>A0A7U6JHN0_9GAMM</name>
<dbReference type="Pfam" id="PF00990">
    <property type="entry name" value="GGDEF"/>
    <property type="match status" value="1"/>
</dbReference>
<dbReference type="NCBIfam" id="TIGR00254">
    <property type="entry name" value="GGDEF"/>
    <property type="match status" value="1"/>
</dbReference>
<dbReference type="SUPFAM" id="SSF55073">
    <property type="entry name" value="Nucleotide cyclase"/>
    <property type="match status" value="1"/>
</dbReference>
<evidence type="ECO:0000256" key="4">
    <source>
        <dbReference type="SAM" id="Phobius"/>
    </source>
</evidence>
<accession>A0A7U6JHN0</accession>
<organism evidence="6 7">
    <name type="scientific">Thiolapillus brandeum</name>
    <dbReference type="NCBI Taxonomy" id="1076588"/>
    <lineage>
        <taxon>Bacteria</taxon>
        <taxon>Pseudomonadati</taxon>
        <taxon>Pseudomonadota</taxon>
        <taxon>Gammaproteobacteria</taxon>
        <taxon>Chromatiales</taxon>
        <taxon>Sedimenticolaceae</taxon>
        <taxon>Thiolapillus</taxon>
    </lineage>
</organism>
<sequence length="429" mass="48422">MRWNTTNICYLKMKSSNREHQRHVMGKEWLKVFLYASPLFAIALTALWHQFPPAITPPAAVLGGFFAYSLFSVAVGYRHPYFGYISMDRAGQLLCLLTLGGFHAAWISGLSYFLFSWGRLRRGIPLRNTINAVLFNTGTMTLMLLLASTWYEWVGGETPLVSISLRSIWAVFSTLVVMQIFNELAMYMLVYLRGGRARNTIVMQASAIEIGNGMVGMTLALVYNRQDTLLFLLVLITISIGMLVMKQYANIRLHLEALVKERTHALEDQAQRDALTGISNRRHANAFVSDQIEHARKTGADFSVVLIDVDHFKRINDNYLHTGGDQVLRQLASILTEHCRAGDLVGRYGGEEFLICFPMLNLEQARLAAEKLRLVVEEYNWADINPGIRLTISLGVAQWKPGMLLDELIMEADGKLYEAKSGGRNRVCY</sequence>
<dbReference type="GO" id="GO:0043709">
    <property type="term" value="P:cell adhesion involved in single-species biofilm formation"/>
    <property type="evidence" value="ECO:0007669"/>
    <property type="project" value="TreeGrafter"/>
</dbReference>
<dbReference type="InterPro" id="IPR029787">
    <property type="entry name" value="Nucleotide_cyclase"/>
</dbReference>
<feature type="transmembrane region" description="Helical" evidence="4">
    <location>
        <begin position="129"/>
        <end position="148"/>
    </location>
</feature>
<dbReference type="Proteomes" id="UP000031631">
    <property type="component" value="Chromosome"/>
</dbReference>
<feature type="domain" description="GGDEF" evidence="5">
    <location>
        <begin position="300"/>
        <end position="429"/>
    </location>
</feature>
<dbReference type="GO" id="GO:0005886">
    <property type="term" value="C:plasma membrane"/>
    <property type="evidence" value="ECO:0007669"/>
    <property type="project" value="TreeGrafter"/>
</dbReference>
<evidence type="ECO:0000313" key="7">
    <source>
        <dbReference type="Proteomes" id="UP000031631"/>
    </source>
</evidence>